<dbReference type="GO" id="GO:0003677">
    <property type="term" value="F:DNA binding"/>
    <property type="evidence" value="ECO:0007669"/>
    <property type="project" value="UniProtKB-KW"/>
</dbReference>
<organism evidence="7 8">
    <name type="scientific">Novispirillum itersonii</name>
    <name type="common">Aquaspirillum itersonii</name>
    <dbReference type="NCBI Taxonomy" id="189"/>
    <lineage>
        <taxon>Bacteria</taxon>
        <taxon>Pseudomonadati</taxon>
        <taxon>Pseudomonadota</taxon>
        <taxon>Alphaproteobacteria</taxon>
        <taxon>Rhodospirillales</taxon>
        <taxon>Novispirillaceae</taxon>
        <taxon>Novispirillum</taxon>
    </lineage>
</organism>
<feature type="compositionally biased region" description="Basic and acidic residues" evidence="4">
    <location>
        <begin position="1"/>
        <end position="12"/>
    </location>
</feature>
<keyword evidence="8" id="KW-1185">Reference proteome</keyword>
<evidence type="ECO:0000256" key="1">
    <source>
        <dbReference type="ARBA" id="ARBA00023015"/>
    </source>
</evidence>
<dbReference type="PROSITE" id="PS51077">
    <property type="entry name" value="HTH_ICLR"/>
    <property type="match status" value="1"/>
</dbReference>
<dbReference type="GO" id="GO:0003700">
    <property type="term" value="F:DNA-binding transcription factor activity"/>
    <property type="evidence" value="ECO:0007669"/>
    <property type="project" value="TreeGrafter"/>
</dbReference>
<dbReference type="InterPro" id="IPR014757">
    <property type="entry name" value="Tscrpt_reg_IclR_C"/>
</dbReference>
<protein>
    <submittedName>
        <fullName evidence="7">DNA-binding IclR family transcriptional regulator</fullName>
    </submittedName>
</protein>
<dbReference type="Pfam" id="PF09339">
    <property type="entry name" value="HTH_IclR"/>
    <property type="match status" value="1"/>
</dbReference>
<dbReference type="InterPro" id="IPR005471">
    <property type="entry name" value="Tscrpt_reg_IclR_N"/>
</dbReference>
<keyword evidence="1" id="KW-0805">Transcription regulation</keyword>
<evidence type="ECO:0000256" key="4">
    <source>
        <dbReference type="SAM" id="MobiDB-lite"/>
    </source>
</evidence>
<reference evidence="7 8" key="1">
    <citation type="submission" date="2020-08" db="EMBL/GenBank/DDBJ databases">
        <title>Genomic Encyclopedia of Type Strains, Phase IV (KMG-IV): sequencing the most valuable type-strain genomes for metagenomic binning, comparative biology and taxonomic classification.</title>
        <authorList>
            <person name="Goeker M."/>
        </authorList>
    </citation>
    <scope>NUCLEOTIDE SEQUENCE [LARGE SCALE GENOMIC DNA]</scope>
    <source>
        <strain evidence="7 8">DSM 11590</strain>
    </source>
</reference>
<proteinExistence type="predicted"/>
<evidence type="ECO:0000313" key="8">
    <source>
        <dbReference type="Proteomes" id="UP000544872"/>
    </source>
</evidence>
<dbReference type="GO" id="GO:0045892">
    <property type="term" value="P:negative regulation of DNA-templated transcription"/>
    <property type="evidence" value="ECO:0007669"/>
    <property type="project" value="TreeGrafter"/>
</dbReference>
<dbReference type="InterPro" id="IPR011991">
    <property type="entry name" value="ArsR-like_HTH"/>
</dbReference>
<name>A0A7X0DMP3_NOVIT</name>
<dbReference type="PANTHER" id="PTHR30136">
    <property type="entry name" value="HELIX-TURN-HELIX TRANSCRIPTIONAL REGULATOR, ICLR FAMILY"/>
    <property type="match status" value="1"/>
</dbReference>
<dbReference type="RefSeq" id="WP_184261650.1">
    <property type="nucleotide sequence ID" value="NZ_JACIIX010000002.1"/>
</dbReference>
<dbReference type="InterPro" id="IPR036388">
    <property type="entry name" value="WH-like_DNA-bd_sf"/>
</dbReference>
<dbReference type="PROSITE" id="PS51078">
    <property type="entry name" value="ICLR_ED"/>
    <property type="match status" value="1"/>
</dbReference>
<dbReference type="InterPro" id="IPR036390">
    <property type="entry name" value="WH_DNA-bd_sf"/>
</dbReference>
<keyword evidence="3" id="KW-0804">Transcription</keyword>
<dbReference type="AlphaFoldDB" id="A0A7X0DMP3"/>
<evidence type="ECO:0000256" key="3">
    <source>
        <dbReference type="ARBA" id="ARBA00023163"/>
    </source>
</evidence>
<dbReference type="Pfam" id="PF01614">
    <property type="entry name" value="IclR_C"/>
    <property type="match status" value="1"/>
</dbReference>
<feature type="domain" description="HTH iclR-type" evidence="5">
    <location>
        <begin position="18"/>
        <end position="81"/>
    </location>
</feature>
<dbReference type="SUPFAM" id="SSF46785">
    <property type="entry name" value="Winged helix' DNA-binding domain"/>
    <property type="match status" value="1"/>
</dbReference>
<dbReference type="SUPFAM" id="SSF55781">
    <property type="entry name" value="GAF domain-like"/>
    <property type="match status" value="1"/>
</dbReference>
<evidence type="ECO:0000259" key="5">
    <source>
        <dbReference type="PROSITE" id="PS51077"/>
    </source>
</evidence>
<feature type="region of interest" description="Disordered" evidence="4">
    <location>
        <begin position="1"/>
        <end position="20"/>
    </location>
</feature>
<evidence type="ECO:0000256" key="2">
    <source>
        <dbReference type="ARBA" id="ARBA00023125"/>
    </source>
</evidence>
<feature type="domain" description="IclR-ED" evidence="6">
    <location>
        <begin position="82"/>
        <end position="265"/>
    </location>
</feature>
<dbReference type="EMBL" id="JACIIX010000002">
    <property type="protein sequence ID" value="MBB6209402.1"/>
    <property type="molecule type" value="Genomic_DNA"/>
</dbReference>
<dbReference type="Proteomes" id="UP000544872">
    <property type="component" value="Unassembled WGS sequence"/>
</dbReference>
<evidence type="ECO:0000313" key="7">
    <source>
        <dbReference type="EMBL" id="MBB6209402.1"/>
    </source>
</evidence>
<dbReference type="CDD" id="cd00090">
    <property type="entry name" value="HTH_ARSR"/>
    <property type="match status" value="1"/>
</dbReference>
<dbReference type="Gene3D" id="1.10.10.10">
    <property type="entry name" value="Winged helix-like DNA-binding domain superfamily/Winged helix DNA-binding domain"/>
    <property type="match status" value="1"/>
</dbReference>
<dbReference type="InterPro" id="IPR029016">
    <property type="entry name" value="GAF-like_dom_sf"/>
</dbReference>
<dbReference type="SMART" id="SM00346">
    <property type="entry name" value="HTH_ICLR"/>
    <property type="match status" value="1"/>
</dbReference>
<evidence type="ECO:0000259" key="6">
    <source>
        <dbReference type="PROSITE" id="PS51078"/>
    </source>
</evidence>
<dbReference type="Gene3D" id="3.30.450.40">
    <property type="match status" value="1"/>
</dbReference>
<keyword evidence="2 7" id="KW-0238">DNA-binding</keyword>
<comment type="caution">
    <text evidence="7">The sequence shown here is derived from an EMBL/GenBank/DDBJ whole genome shotgun (WGS) entry which is preliminary data.</text>
</comment>
<sequence length="280" mass="29968">MTEPADDPRRPGADAGSKTSLQRGIAILRAIAAHGGTGARLTDLARDLGMTPPTVHRLLKALVAEGMIDHDPQGKRYRLGLDLFVLAAQAGSCGTLRDMARPILLRLSATLRETVFLLVRNGFDAICLDRAEGPFPIRSFTGDIGGRVMLGIGQGSLTILAHLPEDEQQEVIRFNLPRMQGMGFLDEVYLRTAIAKVKAQGYSSQHSGLLPGMSGVAVPVFDRQGRAVAALSIGTPTDRLTDERLTVVVDILRREAAGISRQLNPFDPALSRSGVSGSIV</sequence>
<accession>A0A7X0DMP3</accession>
<gene>
    <name evidence="7" type="ORF">FHS48_000804</name>
</gene>
<dbReference type="InterPro" id="IPR050707">
    <property type="entry name" value="HTH_MetabolicPath_Reg"/>
</dbReference>
<dbReference type="PANTHER" id="PTHR30136:SF35">
    <property type="entry name" value="HTH-TYPE TRANSCRIPTIONAL REGULATOR RV1719"/>
    <property type="match status" value="1"/>
</dbReference>